<comment type="caution">
    <text evidence="3">The sequence shown here is derived from an EMBL/GenBank/DDBJ whole genome shotgun (WGS) entry which is preliminary data.</text>
</comment>
<evidence type="ECO:0000259" key="2">
    <source>
        <dbReference type="Pfam" id="PF17921"/>
    </source>
</evidence>
<feature type="domain" description="Integrase zinc-binding" evidence="2">
    <location>
        <begin position="125"/>
        <end position="172"/>
    </location>
</feature>
<dbReference type="EMBL" id="BTSY01000004">
    <property type="protein sequence ID" value="GMT22962.1"/>
    <property type="molecule type" value="Genomic_DNA"/>
</dbReference>
<organism evidence="3 4">
    <name type="scientific">Pristionchus fissidentatus</name>
    <dbReference type="NCBI Taxonomy" id="1538716"/>
    <lineage>
        <taxon>Eukaryota</taxon>
        <taxon>Metazoa</taxon>
        <taxon>Ecdysozoa</taxon>
        <taxon>Nematoda</taxon>
        <taxon>Chromadorea</taxon>
        <taxon>Rhabditida</taxon>
        <taxon>Rhabditina</taxon>
        <taxon>Diplogasteromorpha</taxon>
        <taxon>Diplogasteroidea</taxon>
        <taxon>Neodiplogasteridae</taxon>
        <taxon>Pristionchus</taxon>
    </lineage>
</organism>
<proteinExistence type="predicted"/>
<sequence>SAQSATVLRNVRIEPGELGAVWVTGSEDASVVLATVVDQVIEGVAVREKFVIVPVYNDTKEEMKFEKHRSIGSWKLVDGSVNGVSSEGGEESPRCRRVEAQGEDEWEAIMEKLIKNRGEAIGRELEEIHESVLVGHVGVQKLLELVEKEYVWGSMNKDVAKVVRECEVCLVNSDDYKSSMMLRMKRTKEIVNERLQGEREKMKIEYDRKREGNKVNEPRVGDRVYAFRERNGEKNPKIRICWEGPFRVVDRSDTTAKIVGIEDEKEKVVQLDKLRKVPVKREEMLKVKRMSSTNLNDGFCRVEVDKGSPLHWSHICRQCDPEMRLAGMMWKKCPAPYYDVPISNLLQLAVLHKLAAMPKMTPIRAARIINDQFTPISDKNVEEEVCTEVLQSLCEHAKRTIEAGGKYRFVVSDVREGLKEAYRAGLKEEVKRSTGYGAIIAQKGVRSIPTGRGDFALGVVPRKPIGVERAVGGVGEQGEKTQGCRSVLAKGRRKKAPTGNLEENQGDGREDCYNGADCT</sequence>
<keyword evidence="4" id="KW-1185">Reference proteome</keyword>
<dbReference type="Pfam" id="PF17921">
    <property type="entry name" value="Integrase_H2C2"/>
    <property type="match status" value="1"/>
</dbReference>
<dbReference type="Proteomes" id="UP001432322">
    <property type="component" value="Unassembled WGS sequence"/>
</dbReference>
<reference evidence="3" key="1">
    <citation type="submission" date="2023-10" db="EMBL/GenBank/DDBJ databases">
        <title>Genome assembly of Pristionchus species.</title>
        <authorList>
            <person name="Yoshida K."/>
            <person name="Sommer R.J."/>
        </authorList>
    </citation>
    <scope>NUCLEOTIDE SEQUENCE</scope>
    <source>
        <strain evidence="3">RS5133</strain>
    </source>
</reference>
<evidence type="ECO:0000313" key="3">
    <source>
        <dbReference type="EMBL" id="GMT22962.1"/>
    </source>
</evidence>
<evidence type="ECO:0000256" key="1">
    <source>
        <dbReference type="SAM" id="MobiDB-lite"/>
    </source>
</evidence>
<feature type="non-terminal residue" evidence="3">
    <location>
        <position position="1"/>
    </location>
</feature>
<name>A0AAV5VYE9_9BILA</name>
<protein>
    <recommendedName>
        <fullName evidence="2">Integrase zinc-binding domain-containing protein</fullName>
    </recommendedName>
</protein>
<accession>A0AAV5VYE9</accession>
<dbReference type="AlphaFoldDB" id="A0AAV5VYE9"/>
<evidence type="ECO:0000313" key="4">
    <source>
        <dbReference type="Proteomes" id="UP001432322"/>
    </source>
</evidence>
<dbReference type="InterPro" id="IPR041588">
    <property type="entry name" value="Integrase_H2C2"/>
</dbReference>
<dbReference type="Gene3D" id="1.10.340.70">
    <property type="match status" value="1"/>
</dbReference>
<gene>
    <name evidence="3" type="ORF">PFISCL1PPCAC_14259</name>
</gene>
<feature type="region of interest" description="Disordered" evidence="1">
    <location>
        <begin position="482"/>
        <end position="519"/>
    </location>
</feature>